<keyword evidence="1" id="KW-0732">Signal</keyword>
<keyword evidence="3" id="KW-1185">Reference proteome</keyword>
<dbReference type="EMBL" id="CAKLCM010000003">
    <property type="protein sequence ID" value="CAH0530407.1"/>
    <property type="molecule type" value="Genomic_DNA"/>
</dbReference>
<evidence type="ECO:0000256" key="1">
    <source>
        <dbReference type="SAM" id="SignalP"/>
    </source>
</evidence>
<protein>
    <submittedName>
        <fullName evidence="2">Uncharacterized protein</fullName>
    </submittedName>
</protein>
<comment type="caution">
    <text evidence="2">The sequence shown here is derived from an EMBL/GenBank/DDBJ whole genome shotgun (WGS) entry which is preliminary data.</text>
</comment>
<accession>A0ABN8DLQ9</accession>
<feature type="signal peptide" evidence="1">
    <location>
        <begin position="1"/>
        <end position="18"/>
    </location>
</feature>
<evidence type="ECO:0000313" key="2">
    <source>
        <dbReference type="EMBL" id="CAH0530407.1"/>
    </source>
</evidence>
<dbReference type="RefSeq" id="WP_237486972.1">
    <property type="nucleotide sequence ID" value="NZ_CAKLCM010000003.1"/>
</dbReference>
<proteinExistence type="predicted"/>
<name>A0ABN8DLQ9_9VIBR</name>
<evidence type="ECO:0000313" key="3">
    <source>
        <dbReference type="Proteomes" id="UP000838160"/>
    </source>
</evidence>
<reference evidence="2" key="1">
    <citation type="submission" date="2021-12" db="EMBL/GenBank/DDBJ databases">
        <authorList>
            <person name="Rodrigo-Torres L."/>
            <person name="Arahal R. D."/>
            <person name="Lucena T."/>
        </authorList>
    </citation>
    <scope>NUCLEOTIDE SEQUENCE</scope>
    <source>
        <strain evidence="2">CECT 8226</strain>
    </source>
</reference>
<sequence length="51" mass="5562">MKRLPFIVAIFVSGFALAQNGGAPDTRCLLDDTTIIKTHLQTCRKGTTIVK</sequence>
<gene>
    <name evidence="2" type="ORF">VHP8226_04050</name>
</gene>
<organism evidence="2 3">
    <name type="scientific">Vibrio hippocampi</name>
    <dbReference type="NCBI Taxonomy" id="654686"/>
    <lineage>
        <taxon>Bacteria</taxon>
        <taxon>Pseudomonadati</taxon>
        <taxon>Pseudomonadota</taxon>
        <taxon>Gammaproteobacteria</taxon>
        <taxon>Vibrionales</taxon>
        <taxon>Vibrionaceae</taxon>
        <taxon>Vibrio</taxon>
    </lineage>
</organism>
<feature type="chain" id="PRO_5046572719" evidence="1">
    <location>
        <begin position="19"/>
        <end position="51"/>
    </location>
</feature>
<dbReference type="Proteomes" id="UP000838160">
    <property type="component" value="Unassembled WGS sequence"/>
</dbReference>